<gene>
    <name evidence="3" type="ORF">GA0061105_114137</name>
</gene>
<keyword evidence="1" id="KW-0732">Signal</keyword>
<dbReference type="InterPro" id="IPR025232">
    <property type="entry name" value="DUF4174"/>
</dbReference>
<evidence type="ECO:0000313" key="4">
    <source>
        <dbReference type="Proteomes" id="UP000198723"/>
    </source>
</evidence>
<evidence type="ECO:0000313" key="3">
    <source>
        <dbReference type="EMBL" id="SCB61059.1"/>
    </source>
</evidence>
<reference evidence="3 4" key="1">
    <citation type="submission" date="2016-08" db="EMBL/GenBank/DDBJ databases">
        <authorList>
            <person name="Seilhamer J.J."/>
        </authorList>
    </citation>
    <scope>NUCLEOTIDE SEQUENCE [LARGE SCALE GENOMIC DNA]</scope>
    <source>
        <strain evidence="3 4">HBR26</strain>
    </source>
</reference>
<organism evidence="3 4">
    <name type="scientific">Rhizobium aethiopicum</name>
    <dbReference type="NCBI Taxonomy" id="1138170"/>
    <lineage>
        <taxon>Bacteria</taxon>
        <taxon>Pseudomonadati</taxon>
        <taxon>Pseudomonadota</taxon>
        <taxon>Alphaproteobacteria</taxon>
        <taxon>Hyphomicrobiales</taxon>
        <taxon>Rhizobiaceae</taxon>
        <taxon>Rhizobium/Agrobacterium group</taxon>
        <taxon>Rhizobium</taxon>
    </lineage>
</organism>
<evidence type="ECO:0000256" key="1">
    <source>
        <dbReference type="ARBA" id="ARBA00022729"/>
    </source>
</evidence>
<dbReference type="Proteomes" id="UP000198723">
    <property type="component" value="Unassembled WGS sequence"/>
</dbReference>
<dbReference type="AlphaFoldDB" id="A0A1C3Y9L9"/>
<accession>A0A1C3Y9L9</accession>
<dbReference type="STRING" id="1138170.GA0061105_114137"/>
<dbReference type="EMBL" id="FMAJ01000014">
    <property type="protein sequence ID" value="SCB61059.1"/>
    <property type="molecule type" value="Genomic_DNA"/>
</dbReference>
<protein>
    <recommendedName>
        <fullName evidence="2">DUF4174 domain-containing protein</fullName>
    </recommendedName>
</protein>
<feature type="domain" description="DUF4174" evidence="2">
    <location>
        <begin position="26"/>
        <end position="140"/>
    </location>
</feature>
<evidence type="ECO:0000259" key="2">
    <source>
        <dbReference type="Pfam" id="PF13778"/>
    </source>
</evidence>
<dbReference type="Pfam" id="PF13778">
    <property type="entry name" value="DUF4174"/>
    <property type="match status" value="1"/>
</dbReference>
<proteinExistence type="predicted"/>
<name>A0A1C3Y9L9_9HYPH</name>
<sequence>MDVENPPLRCDQDRRDNSAYAPVESLAAFQWKNRVFILFADVDNARAARQENQLLAERAALDERDVVVLKVSGACEGSLFGATEDLDGESVRRDLDALEIGEFAAFLVGKDGTVKLTLSEPITGGELFAIIDSMPMRTGESLKPDK</sequence>